<keyword evidence="3" id="KW-1185">Reference proteome</keyword>
<protein>
    <submittedName>
        <fullName evidence="2">GLPGLI family protein</fullName>
    </submittedName>
</protein>
<dbReference type="OrthoDB" id="1068986at2"/>
<feature type="signal peptide" evidence="1">
    <location>
        <begin position="1"/>
        <end position="17"/>
    </location>
</feature>
<dbReference type="RefSeq" id="WP_135833932.1">
    <property type="nucleotide sequence ID" value="NZ_SRPE01000001.1"/>
</dbReference>
<proteinExistence type="predicted"/>
<dbReference type="InterPro" id="IPR005901">
    <property type="entry name" value="GLPGLI"/>
</dbReference>
<evidence type="ECO:0000313" key="2">
    <source>
        <dbReference type="EMBL" id="TGN30061.1"/>
    </source>
</evidence>
<keyword evidence="1" id="KW-0732">Signal</keyword>
<dbReference type="AlphaFoldDB" id="A0A4Z1BJH2"/>
<feature type="chain" id="PRO_5021249415" evidence="1">
    <location>
        <begin position="18"/>
        <end position="251"/>
    </location>
</feature>
<sequence>MKKLIVLIVLVSSYVNAQFYEVEYETQIKVKYNQKGLDFYKDITDFELRKQNIDQNENPAALEFKFILHKDEANTIELPKVENVQGQIVFIKKSAPYMYFGTTYFNTEKQEVLMQQDVYGKKYIVYDKINNLDWKLSNETKEILGYKAQKATANFNDRIFVAWFVPEIKTDLMLINFMSPGGLVLDLEISYEDEMGEYFGFYKANSVKEKSKYKIVIPTKGNKISNDELEKIWDDLDKRRNEVNNEGIDKK</sequence>
<organism evidence="2 3">
    <name type="scientific">Empedobacter tilapiae</name>
    <dbReference type="NCBI Taxonomy" id="2491114"/>
    <lineage>
        <taxon>Bacteria</taxon>
        <taxon>Pseudomonadati</taxon>
        <taxon>Bacteroidota</taxon>
        <taxon>Flavobacteriia</taxon>
        <taxon>Flavobacteriales</taxon>
        <taxon>Weeksellaceae</taxon>
        <taxon>Empedobacter</taxon>
    </lineage>
</organism>
<dbReference type="Proteomes" id="UP000297998">
    <property type="component" value="Unassembled WGS sequence"/>
</dbReference>
<dbReference type="EMBL" id="SRPE01000001">
    <property type="protein sequence ID" value="TGN30061.1"/>
    <property type="molecule type" value="Genomic_DNA"/>
</dbReference>
<evidence type="ECO:0000313" key="3">
    <source>
        <dbReference type="Proteomes" id="UP000297998"/>
    </source>
</evidence>
<comment type="caution">
    <text evidence="2">The sequence shown here is derived from an EMBL/GenBank/DDBJ whole genome shotgun (WGS) entry which is preliminary data.</text>
</comment>
<gene>
    <name evidence="2" type="ORF">E4J94_00360</name>
</gene>
<accession>A0A4Z1BJH2</accession>
<evidence type="ECO:0000256" key="1">
    <source>
        <dbReference type="SAM" id="SignalP"/>
    </source>
</evidence>
<name>A0A4Z1BJH2_9FLAO</name>
<dbReference type="NCBIfam" id="TIGR01200">
    <property type="entry name" value="GLPGLI"/>
    <property type="match status" value="1"/>
</dbReference>
<reference evidence="2 3" key="1">
    <citation type="submission" date="2019-03" db="EMBL/GenBank/DDBJ databases">
        <title>Empedobacter tilapiae sp. nov., isolated from an intestine of Nile tilapia Oreochromis niloticus.</title>
        <authorList>
            <person name="Kim Y.-O."/>
            <person name="Yoon J.-H."/>
        </authorList>
    </citation>
    <scope>NUCLEOTIDE SEQUENCE [LARGE SCALE GENOMIC DNA]</scope>
    <source>
        <strain evidence="2 3">MRS2</strain>
    </source>
</reference>